<dbReference type="AlphaFoldDB" id="A0AAV1SQ62"/>
<proteinExistence type="predicted"/>
<evidence type="ECO:0000313" key="1">
    <source>
        <dbReference type="EMBL" id="CAK7355731.1"/>
    </source>
</evidence>
<reference evidence="1 2" key="1">
    <citation type="submission" date="2024-01" db="EMBL/GenBank/DDBJ databases">
        <authorList>
            <person name="Waweru B."/>
        </authorList>
    </citation>
    <scope>NUCLEOTIDE SEQUENCE [LARGE SCALE GENOMIC DNA]</scope>
</reference>
<dbReference type="EMBL" id="CAWUPB010001196">
    <property type="protein sequence ID" value="CAK7355731.1"/>
    <property type="molecule type" value="Genomic_DNA"/>
</dbReference>
<dbReference type="Proteomes" id="UP001314170">
    <property type="component" value="Unassembled WGS sequence"/>
</dbReference>
<gene>
    <name evidence="1" type="ORF">DCAF_LOCUS25991</name>
</gene>
<organism evidence="1 2">
    <name type="scientific">Dovyalis caffra</name>
    <dbReference type="NCBI Taxonomy" id="77055"/>
    <lineage>
        <taxon>Eukaryota</taxon>
        <taxon>Viridiplantae</taxon>
        <taxon>Streptophyta</taxon>
        <taxon>Embryophyta</taxon>
        <taxon>Tracheophyta</taxon>
        <taxon>Spermatophyta</taxon>
        <taxon>Magnoliopsida</taxon>
        <taxon>eudicotyledons</taxon>
        <taxon>Gunneridae</taxon>
        <taxon>Pentapetalae</taxon>
        <taxon>rosids</taxon>
        <taxon>fabids</taxon>
        <taxon>Malpighiales</taxon>
        <taxon>Salicaceae</taxon>
        <taxon>Flacourtieae</taxon>
        <taxon>Dovyalis</taxon>
    </lineage>
</organism>
<comment type="caution">
    <text evidence="1">The sequence shown here is derived from an EMBL/GenBank/DDBJ whole genome shotgun (WGS) entry which is preliminary data.</text>
</comment>
<evidence type="ECO:0000313" key="2">
    <source>
        <dbReference type="Proteomes" id="UP001314170"/>
    </source>
</evidence>
<name>A0AAV1SQ62_9ROSI</name>
<protein>
    <submittedName>
        <fullName evidence="1">Uncharacterized protein</fullName>
    </submittedName>
</protein>
<accession>A0AAV1SQ62</accession>
<sequence length="99" mass="11310">MVRERLSCRGLKWVRKAGGVYGELACMMEWRGRGVGERAVVCERESKWLTIGVGEREGYGHKGRRLVRGLERCGYGMGDGWSVCVWAWKRAEMDESLVQ</sequence>
<keyword evidence="2" id="KW-1185">Reference proteome</keyword>